<feature type="signal peptide" evidence="2">
    <location>
        <begin position="1"/>
        <end position="20"/>
    </location>
</feature>
<keyword evidence="1" id="KW-0472">Membrane</keyword>
<organism evidence="3 4">
    <name type="scientific">Lophium mytilinum</name>
    <dbReference type="NCBI Taxonomy" id="390894"/>
    <lineage>
        <taxon>Eukaryota</taxon>
        <taxon>Fungi</taxon>
        <taxon>Dikarya</taxon>
        <taxon>Ascomycota</taxon>
        <taxon>Pezizomycotina</taxon>
        <taxon>Dothideomycetes</taxon>
        <taxon>Pleosporomycetidae</taxon>
        <taxon>Mytilinidiales</taxon>
        <taxon>Mytilinidiaceae</taxon>
        <taxon>Lophium</taxon>
    </lineage>
</organism>
<accession>A0A6A6QCM6</accession>
<dbReference type="OrthoDB" id="3550824at2759"/>
<evidence type="ECO:0000313" key="3">
    <source>
        <dbReference type="EMBL" id="KAF2490012.1"/>
    </source>
</evidence>
<keyword evidence="1" id="KW-0812">Transmembrane</keyword>
<dbReference type="AlphaFoldDB" id="A0A6A6QCM6"/>
<name>A0A6A6QCM6_9PEZI</name>
<feature type="chain" id="PRO_5025404733" evidence="2">
    <location>
        <begin position="21"/>
        <end position="263"/>
    </location>
</feature>
<feature type="transmembrane region" description="Helical" evidence="1">
    <location>
        <begin position="79"/>
        <end position="97"/>
    </location>
</feature>
<proteinExistence type="predicted"/>
<sequence>MTLLERSYSISLLLLALTFSILLIELFPAPDPVASAERQATSTGTSSSSSTGTPTNLPVYLYISSAPPDPLGVSKVSGFYGPGAWAAWMLWVVGSWYRVFTEKRSKLDSNTLGFVIATNYAALDLIRRIQQVRHAVRLENQAADEIMAQYGAAMTIVWQGSMHTLLQSLIFGIYFHERRKIKFWTLSGGLVIPLLSQAMASAASIQIKALDDKTPAMFWNGMGPTAHSVLLYINWIWLPVFMLVLLLIGIYLHRLYNISNYII</sequence>
<keyword evidence="4" id="KW-1185">Reference proteome</keyword>
<dbReference type="Proteomes" id="UP000799750">
    <property type="component" value="Unassembled WGS sequence"/>
</dbReference>
<keyword evidence="1" id="KW-1133">Transmembrane helix</keyword>
<protein>
    <submittedName>
        <fullName evidence="3">Uncharacterized protein</fullName>
    </submittedName>
</protein>
<evidence type="ECO:0000256" key="1">
    <source>
        <dbReference type="SAM" id="Phobius"/>
    </source>
</evidence>
<gene>
    <name evidence="3" type="ORF">BU16DRAFT_567113</name>
</gene>
<evidence type="ECO:0000256" key="2">
    <source>
        <dbReference type="SAM" id="SignalP"/>
    </source>
</evidence>
<dbReference type="EMBL" id="MU004198">
    <property type="protein sequence ID" value="KAF2490012.1"/>
    <property type="molecule type" value="Genomic_DNA"/>
</dbReference>
<keyword evidence="2" id="KW-0732">Signal</keyword>
<feature type="transmembrane region" description="Helical" evidence="1">
    <location>
        <begin position="183"/>
        <end position="209"/>
    </location>
</feature>
<feature type="transmembrane region" description="Helical" evidence="1">
    <location>
        <begin position="229"/>
        <end position="252"/>
    </location>
</feature>
<reference evidence="3" key="1">
    <citation type="journal article" date="2020" name="Stud. Mycol.">
        <title>101 Dothideomycetes genomes: a test case for predicting lifestyles and emergence of pathogens.</title>
        <authorList>
            <person name="Haridas S."/>
            <person name="Albert R."/>
            <person name="Binder M."/>
            <person name="Bloem J."/>
            <person name="Labutti K."/>
            <person name="Salamov A."/>
            <person name="Andreopoulos B."/>
            <person name="Baker S."/>
            <person name="Barry K."/>
            <person name="Bills G."/>
            <person name="Bluhm B."/>
            <person name="Cannon C."/>
            <person name="Castanera R."/>
            <person name="Culley D."/>
            <person name="Daum C."/>
            <person name="Ezra D."/>
            <person name="Gonzalez J."/>
            <person name="Henrissat B."/>
            <person name="Kuo A."/>
            <person name="Liang C."/>
            <person name="Lipzen A."/>
            <person name="Lutzoni F."/>
            <person name="Magnuson J."/>
            <person name="Mondo S."/>
            <person name="Nolan M."/>
            <person name="Ohm R."/>
            <person name="Pangilinan J."/>
            <person name="Park H.-J."/>
            <person name="Ramirez L."/>
            <person name="Alfaro M."/>
            <person name="Sun H."/>
            <person name="Tritt A."/>
            <person name="Yoshinaga Y."/>
            <person name="Zwiers L.-H."/>
            <person name="Turgeon B."/>
            <person name="Goodwin S."/>
            <person name="Spatafora J."/>
            <person name="Crous P."/>
            <person name="Grigoriev I."/>
        </authorList>
    </citation>
    <scope>NUCLEOTIDE SEQUENCE</scope>
    <source>
        <strain evidence="3">CBS 269.34</strain>
    </source>
</reference>
<evidence type="ECO:0000313" key="4">
    <source>
        <dbReference type="Proteomes" id="UP000799750"/>
    </source>
</evidence>